<dbReference type="Pfam" id="PF18911">
    <property type="entry name" value="PKD_4"/>
    <property type="match status" value="1"/>
</dbReference>
<proteinExistence type="predicted"/>
<evidence type="ECO:0000256" key="2">
    <source>
        <dbReference type="SAM" id="Phobius"/>
    </source>
</evidence>
<reference evidence="5" key="1">
    <citation type="submission" date="2019-09" db="EMBL/GenBank/DDBJ databases">
        <title>Antimicrobial potential of Antarctic Bacteria.</title>
        <authorList>
            <person name="Benaud N."/>
            <person name="Edwards R.J."/>
            <person name="Ferrari B.C."/>
        </authorList>
    </citation>
    <scope>NUCLEOTIDE SEQUENCE [LARGE SCALE GENOMIC DNA]</scope>
    <source>
        <strain evidence="5">SPB151</strain>
    </source>
</reference>
<dbReference type="KEGG" id="kqi:F1D05_03040"/>
<organism evidence="4 5">
    <name type="scientific">Kribbella qitaiheensis</name>
    <dbReference type="NCBI Taxonomy" id="1544730"/>
    <lineage>
        <taxon>Bacteria</taxon>
        <taxon>Bacillati</taxon>
        <taxon>Actinomycetota</taxon>
        <taxon>Actinomycetes</taxon>
        <taxon>Propionibacteriales</taxon>
        <taxon>Kribbellaceae</taxon>
        <taxon>Kribbella</taxon>
    </lineage>
</organism>
<keyword evidence="2" id="KW-0472">Membrane</keyword>
<keyword evidence="2" id="KW-0812">Transmembrane</keyword>
<dbReference type="EMBL" id="CP043661">
    <property type="protein sequence ID" value="QNE17068.1"/>
    <property type="molecule type" value="Genomic_DNA"/>
</dbReference>
<dbReference type="InterPro" id="IPR013783">
    <property type="entry name" value="Ig-like_fold"/>
</dbReference>
<sequence>MTMSEFPRINVHHGRGRQLQREKRRPGRGVLAGTVAALLIAPMALVWSTLPAAAANLTATLVRTVSTANYNPPSPDPSGITYNSDRNTLLISDAEVDEVSIFRGVNLYETSLSGVLQDTGVTTSYTHEPAGIGYNPANKHVFLSDDDQARVYELAGGPDGRYGTSDDVRTTFSTAAFGGGDSEDVEFFPPTGEVFVLEGADTDIHRVSPGPDGLFNGVAPTGDDIDTEFDIGRYGVDDPEGIGFYPGRNTVLVVDSATETAYEFNRNMQLVNKINIAASNQVFAAGITVAPASNDPSRWDLYIVDRGVDNDTNPAENDGKLYEMSVQLPPIPNLAPVVSVGNDQPTHVGESLALQAVVRDDGLPTSATTVDWQQVSGPGTVTFGSPSSAQTSATFSAAGTYVVRAVGSDSALSGSDDLQVAVVAPGGALPLDTPVQRAFDDVEQRPTGYADWVGTTLNVPNAGTTTQTVGLRFDNLDVPQGATVTEAWVQFTSAGANSGTTAVQIYGIAENDTPAFTTSPTGVTSRPRTQAHATWNAAAWTGTGQAGTAQRTADLRVEAQEVLSRPGWRRGNALGFSLSGTGERRASSHDGPATPVLHLAYTVPGGNTAPVAAFTSSCTGLSCTFNGSGSSDAEGPIAGYAWNFGDSTTGTGAQPAHTYGAAGTYTVALTVTDGAGATNTVTHPVTVGGTSTGIAFHGAIGYNGNTTSPAFAVPSTVQAGDVLVLFATLNLTTATVTGPTGVTGWTSIVNVVSGSQRTMAWSKIASASDAGQAVRLTFDTYAKVSLQLTGYGGASLGTVGQRSDTTAVTAHVTPTANVSAAGSWLLSYWADKSSTTTNWTSPAGSVDRDERIGSGSGLIASLVADSGAPVPTGSAGGLTATTNAASRATMITIVLPPSG</sequence>
<keyword evidence="5" id="KW-1185">Reference proteome</keyword>
<feature type="compositionally biased region" description="Basic residues" evidence="1">
    <location>
        <begin position="10"/>
        <end position="26"/>
    </location>
</feature>
<dbReference type="InterPro" id="IPR000601">
    <property type="entry name" value="PKD_dom"/>
</dbReference>
<dbReference type="InterPro" id="IPR022409">
    <property type="entry name" value="PKD/Chitinase_dom"/>
</dbReference>
<name>A0A7G6WSV3_9ACTN</name>
<evidence type="ECO:0000256" key="1">
    <source>
        <dbReference type="SAM" id="MobiDB-lite"/>
    </source>
</evidence>
<protein>
    <submittedName>
        <fullName evidence="4">PKD domain-containing protein</fullName>
    </submittedName>
</protein>
<feature type="domain" description="PKD" evidence="3">
    <location>
        <begin position="606"/>
        <end position="687"/>
    </location>
</feature>
<dbReference type="Pfam" id="PF22352">
    <property type="entry name" value="K319L-like_PKD"/>
    <property type="match status" value="1"/>
</dbReference>
<reference evidence="4 5" key="2">
    <citation type="journal article" date="2020" name="Microbiol. Resour. Announc.">
        <title>Antarctic desert soil bacteria exhibit high novel natural product potential, evaluated through long-read genome sequencing and comparative genomics.</title>
        <authorList>
            <person name="Benaud N."/>
            <person name="Edwards R.J."/>
            <person name="Amos T.G."/>
            <person name="D'Agostino P.M."/>
            <person name="Gutierrez-Chavez C."/>
            <person name="Montgomery K."/>
            <person name="Nicetic I."/>
            <person name="Ferrari B.C."/>
        </authorList>
    </citation>
    <scope>NUCLEOTIDE SEQUENCE [LARGE SCALE GENOMIC DNA]</scope>
    <source>
        <strain evidence="4 5">SPB151</strain>
    </source>
</reference>
<dbReference type="PROSITE" id="PS50093">
    <property type="entry name" value="PKD"/>
    <property type="match status" value="1"/>
</dbReference>
<evidence type="ECO:0000313" key="5">
    <source>
        <dbReference type="Proteomes" id="UP000515563"/>
    </source>
</evidence>
<keyword evidence="2" id="KW-1133">Transmembrane helix</keyword>
<gene>
    <name evidence="4" type="ORF">F1D05_03040</name>
</gene>
<dbReference type="InterPro" id="IPR035986">
    <property type="entry name" value="PKD_dom_sf"/>
</dbReference>
<dbReference type="AlphaFoldDB" id="A0A7G6WSV3"/>
<feature type="region of interest" description="Disordered" evidence="1">
    <location>
        <begin position="1"/>
        <end position="26"/>
    </location>
</feature>
<dbReference type="GO" id="GO:0005975">
    <property type="term" value="P:carbohydrate metabolic process"/>
    <property type="evidence" value="ECO:0007669"/>
    <property type="project" value="UniProtKB-ARBA"/>
</dbReference>
<dbReference type="Gene3D" id="2.60.40.10">
    <property type="entry name" value="Immunoglobulins"/>
    <property type="match status" value="2"/>
</dbReference>
<dbReference type="SUPFAM" id="SSF63825">
    <property type="entry name" value="YWTD domain"/>
    <property type="match status" value="1"/>
</dbReference>
<evidence type="ECO:0000313" key="4">
    <source>
        <dbReference type="EMBL" id="QNE17068.1"/>
    </source>
</evidence>
<dbReference type="SMART" id="SM00089">
    <property type="entry name" value="PKD"/>
    <property type="match status" value="2"/>
</dbReference>
<feature type="transmembrane region" description="Helical" evidence="2">
    <location>
        <begin position="30"/>
        <end position="50"/>
    </location>
</feature>
<accession>A0A7G6WSV3</accession>
<dbReference type="SUPFAM" id="SSF49299">
    <property type="entry name" value="PKD domain"/>
    <property type="match status" value="1"/>
</dbReference>
<dbReference type="Proteomes" id="UP000515563">
    <property type="component" value="Chromosome"/>
</dbReference>
<evidence type="ECO:0000259" key="3">
    <source>
        <dbReference type="PROSITE" id="PS50093"/>
    </source>
</evidence>
<dbReference type="CDD" id="cd00146">
    <property type="entry name" value="PKD"/>
    <property type="match status" value="1"/>
</dbReference>